<dbReference type="PANTHER" id="PTHR47607">
    <property type="entry name" value="TUMOR NECROSIS FACTOR RECEPTOR SUBFAMILY MEMBER 3"/>
    <property type="match status" value="1"/>
</dbReference>
<reference evidence="4" key="2">
    <citation type="submission" date="2025-08" db="UniProtKB">
        <authorList>
            <consortium name="Ensembl"/>
        </authorList>
    </citation>
    <scope>IDENTIFICATION</scope>
</reference>
<dbReference type="GeneTree" id="ENSGT00940000162178"/>
<dbReference type="PANTHER" id="PTHR47607:SF1">
    <property type="entry name" value="TUMOR NECROSIS FACTOR RECEPTOR SUPERFAMILY MEMBER 3"/>
    <property type="match status" value="1"/>
</dbReference>
<dbReference type="STRING" id="9643.ENSUAMP00000029256"/>
<evidence type="ECO:0000313" key="5">
    <source>
        <dbReference type="Proteomes" id="UP000291022"/>
    </source>
</evidence>
<sequence length="148" mass="15985">MGFEETVPCTSTQKTQCRCQPGMFCVHWDTECIHCEPLSDCPPGTEAELTDEVGVANRNCVPCKAGHFQNTSSPRARCQPHTRCEERGLVEAVPGTAQSDSSCRNPPHPPTLPLLEPALSKGGRTCNPSSPTPINTPTEIEGQSQLLQ</sequence>
<feature type="domain" description="TNFR-Cys" evidence="3">
    <location>
        <begin position="62"/>
        <end position="103"/>
    </location>
</feature>
<dbReference type="InterPro" id="IPR017349">
    <property type="entry name" value="TNFR_3_LTBR"/>
</dbReference>
<dbReference type="PROSITE" id="PS50050">
    <property type="entry name" value="TNFR_NGFR_2"/>
    <property type="match status" value="1"/>
</dbReference>
<dbReference type="GO" id="GO:0006955">
    <property type="term" value="P:immune response"/>
    <property type="evidence" value="ECO:0007669"/>
    <property type="project" value="InterPro"/>
</dbReference>
<protein>
    <recommendedName>
        <fullName evidence="3">TNFR-Cys domain-containing protein</fullName>
    </recommendedName>
</protein>
<keyword evidence="1" id="KW-1015">Disulfide bond</keyword>
<evidence type="ECO:0000256" key="2">
    <source>
        <dbReference type="SAM" id="MobiDB-lite"/>
    </source>
</evidence>
<dbReference type="SMART" id="SM00208">
    <property type="entry name" value="TNFR"/>
    <property type="match status" value="2"/>
</dbReference>
<feature type="repeat" description="TNFR-Cys" evidence="1">
    <location>
        <begin position="62"/>
        <end position="103"/>
    </location>
</feature>
<reference evidence="4" key="3">
    <citation type="submission" date="2025-09" db="UniProtKB">
        <authorList>
            <consortium name="Ensembl"/>
        </authorList>
    </citation>
    <scope>IDENTIFICATION</scope>
</reference>
<feature type="disulfide bond" evidence="1">
    <location>
        <begin position="63"/>
        <end position="78"/>
    </location>
</feature>
<evidence type="ECO:0000313" key="4">
    <source>
        <dbReference type="Ensembl" id="ENSUAMP00000029256.1"/>
    </source>
</evidence>
<accession>A0A452SAG4</accession>
<evidence type="ECO:0000256" key="1">
    <source>
        <dbReference type="PROSITE-ProRule" id="PRU00206"/>
    </source>
</evidence>
<proteinExistence type="predicted"/>
<dbReference type="OMA" id="GNERCEM"/>
<comment type="caution">
    <text evidence="1">Lacks conserved residue(s) required for the propagation of feature annotation.</text>
</comment>
<dbReference type="Proteomes" id="UP000291022">
    <property type="component" value="Unassembled WGS sequence"/>
</dbReference>
<dbReference type="Ensembl" id="ENSUAMT00000032653.1">
    <property type="protein sequence ID" value="ENSUAMP00000029256.1"/>
    <property type="gene ID" value="ENSUAMG00000022544.1"/>
</dbReference>
<dbReference type="GO" id="GO:0048534">
    <property type="term" value="P:hematopoietic or lymphoid organ development"/>
    <property type="evidence" value="ECO:0007669"/>
    <property type="project" value="InterPro"/>
</dbReference>
<dbReference type="AlphaFoldDB" id="A0A452SAG4"/>
<organism evidence="4 5">
    <name type="scientific">Ursus americanus</name>
    <name type="common">American black bear</name>
    <name type="synonym">Euarctos americanus</name>
    <dbReference type="NCBI Taxonomy" id="9643"/>
    <lineage>
        <taxon>Eukaryota</taxon>
        <taxon>Metazoa</taxon>
        <taxon>Chordata</taxon>
        <taxon>Craniata</taxon>
        <taxon>Vertebrata</taxon>
        <taxon>Euteleostomi</taxon>
        <taxon>Mammalia</taxon>
        <taxon>Eutheria</taxon>
        <taxon>Laurasiatheria</taxon>
        <taxon>Carnivora</taxon>
        <taxon>Caniformia</taxon>
        <taxon>Ursidae</taxon>
        <taxon>Ursus</taxon>
    </lineage>
</organism>
<dbReference type="InterPro" id="IPR001368">
    <property type="entry name" value="TNFR/NGFR_Cys_rich_reg"/>
</dbReference>
<dbReference type="SUPFAM" id="SSF57586">
    <property type="entry name" value="TNF receptor-like"/>
    <property type="match status" value="1"/>
</dbReference>
<feature type="region of interest" description="Disordered" evidence="2">
    <location>
        <begin position="118"/>
        <end position="148"/>
    </location>
</feature>
<name>A0A452SAG4_URSAM</name>
<reference evidence="5" key="1">
    <citation type="submission" date="2016-06" db="EMBL/GenBank/DDBJ databases">
        <title>De novo assembly and RNA-Seq shows season-dependent expression and editing in black bear kidneys.</title>
        <authorList>
            <person name="Korstanje R."/>
            <person name="Srivastava A."/>
            <person name="Sarsani V.K."/>
            <person name="Sheehan S.M."/>
            <person name="Seger R.L."/>
            <person name="Barter M.E."/>
            <person name="Lindqvist C."/>
            <person name="Brody L.C."/>
            <person name="Mullikin J.C."/>
        </authorList>
    </citation>
    <scope>NUCLEOTIDE SEQUENCE [LARGE SCALE GENOMIC DNA]</scope>
</reference>
<dbReference type="GO" id="GO:0043123">
    <property type="term" value="P:positive regulation of canonical NF-kappaB signal transduction"/>
    <property type="evidence" value="ECO:0007669"/>
    <property type="project" value="InterPro"/>
</dbReference>
<dbReference type="Gene3D" id="2.10.50.10">
    <property type="entry name" value="Tumor Necrosis Factor Receptor, subunit A, domain 2"/>
    <property type="match status" value="2"/>
</dbReference>
<dbReference type="Pfam" id="PF00020">
    <property type="entry name" value="TNFR_c6"/>
    <property type="match status" value="1"/>
</dbReference>
<dbReference type="GO" id="GO:0031625">
    <property type="term" value="F:ubiquitin protein ligase binding"/>
    <property type="evidence" value="ECO:0007669"/>
    <property type="project" value="TreeGrafter"/>
</dbReference>
<feature type="compositionally biased region" description="Low complexity" evidence="2">
    <location>
        <begin position="127"/>
        <end position="141"/>
    </location>
</feature>
<evidence type="ECO:0000259" key="3">
    <source>
        <dbReference type="PROSITE" id="PS50050"/>
    </source>
</evidence>
<keyword evidence="5" id="KW-1185">Reference proteome</keyword>